<evidence type="ECO:0000313" key="2">
    <source>
        <dbReference type="Proteomes" id="UP000709466"/>
    </source>
</evidence>
<evidence type="ECO:0000313" key="1">
    <source>
        <dbReference type="EMBL" id="NIY72434.1"/>
    </source>
</evidence>
<reference evidence="1 2" key="1">
    <citation type="submission" date="2020-03" db="EMBL/GenBank/DDBJ databases">
        <title>Bacterial isolates of synthetic phycosphere.</title>
        <authorList>
            <person name="Fu H."/>
            <person name="Moran M.A."/>
        </authorList>
    </citation>
    <scope>NUCLEOTIDE SEQUENCE [LARGE SCALE GENOMIC DNA]</scope>
    <source>
        <strain evidence="1 2">HF1</strain>
    </source>
</reference>
<proteinExistence type="predicted"/>
<dbReference type="Proteomes" id="UP000709466">
    <property type="component" value="Unassembled WGS sequence"/>
</dbReference>
<accession>A0ABX0VWH6</accession>
<keyword evidence="2" id="KW-1185">Reference proteome</keyword>
<dbReference type="EMBL" id="JAATOP010000004">
    <property type="protein sequence ID" value="NIY72434.1"/>
    <property type="molecule type" value="Genomic_DNA"/>
</dbReference>
<gene>
    <name evidence="1" type="ORF">HCZ30_08280</name>
</gene>
<organism evidence="1 2">
    <name type="scientific">Marivivens donghaensis</name>
    <dbReference type="NCBI Taxonomy" id="1699413"/>
    <lineage>
        <taxon>Bacteria</taxon>
        <taxon>Pseudomonadati</taxon>
        <taxon>Pseudomonadota</taxon>
        <taxon>Alphaproteobacteria</taxon>
        <taxon>Rhodobacterales</taxon>
        <taxon>Paracoccaceae</taxon>
        <taxon>Marivivens group</taxon>
        <taxon>Marivivens</taxon>
    </lineage>
</organism>
<sequence>MPISLTPEAAVFEGHVDITDIDQLHPWMVANTGAVLDVTDCTSAHTAVVQIVVASGMPVIGAEDTGDWRSVFNKPHSVKQV</sequence>
<protein>
    <submittedName>
        <fullName evidence="1">Uncharacterized protein</fullName>
    </submittedName>
</protein>
<comment type="caution">
    <text evidence="1">The sequence shown here is derived from an EMBL/GenBank/DDBJ whole genome shotgun (WGS) entry which is preliminary data.</text>
</comment>
<dbReference type="RefSeq" id="WP_167637811.1">
    <property type="nucleotide sequence ID" value="NZ_JAATOP010000004.1"/>
</dbReference>
<name>A0ABX0VWH6_9RHOB</name>